<feature type="region of interest" description="Disordered" evidence="7">
    <location>
        <begin position="1"/>
        <end position="28"/>
    </location>
</feature>
<evidence type="ECO:0000256" key="5">
    <source>
        <dbReference type="ARBA" id="ARBA00023163"/>
    </source>
</evidence>
<dbReference type="InterPro" id="IPR050987">
    <property type="entry name" value="AtrR-like"/>
</dbReference>
<name>A0ABR4GX80_9EURO</name>
<evidence type="ECO:0000256" key="3">
    <source>
        <dbReference type="ARBA" id="ARBA00023015"/>
    </source>
</evidence>
<dbReference type="SMART" id="SM00066">
    <property type="entry name" value="GAL4"/>
    <property type="match status" value="1"/>
</dbReference>
<comment type="subcellular location">
    <subcellularLocation>
        <location evidence="1">Nucleus</location>
    </subcellularLocation>
</comment>
<keyword evidence="10" id="KW-1185">Reference proteome</keyword>
<keyword evidence="4" id="KW-0238">DNA-binding</keyword>
<evidence type="ECO:0000256" key="1">
    <source>
        <dbReference type="ARBA" id="ARBA00004123"/>
    </source>
</evidence>
<evidence type="ECO:0000259" key="8">
    <source>
        <dbReference type="PROSITE" id="PS50048"/>
    </source>
</evidence>
<dbReference type="Pfam" id="PF00172">
    <property type="entry name" value="Zn_clus"/>
    <property type="match status" value="1"/>
</dbReference>
<dbReference type="InterPro" id="IPR001138">
    <property type="entry name" value="Zn2Cys6_DnaBD"/>
</dbReference>
<proteinExistence type="predicted"/>
<dbReference type="SUPFAM" id="SSF57701">
    <property type="entry name" value="Zn2/Cys6 DNA-binding domain"/>
    <property type="match status" value="1"/>
</dbReference>
<dbReference type="PROSITE" id="PS50048">
    <property type="entry name" value="ZN2_CY6_FUNGAL_2"/>
    <property type="match status" value="1"/>
</dbReference>
<accession>A0ABR4GX80</accession>
<dbReference type="PANTHER" id="PTHR46910">
    <property type="entry name" value="TRANSCRIPTION FACTOR PDR1"/>
    <property type="match status" value="1"/>
</dbReference>
<dbReference type="EMBL" id="JBFXLT010000153">
    <property type="protein sequence ID" value="KAL2803055.1"/>
    <property type="molecule type" value="Genomic_DNA"/>
</dbReference>
<evidence type="ECO:0000256" key="4">
    <source>
        <dbReference type="ARBA" id="ARBA00023125"/>
    </source>
</evidence>
<dbReference type="PANTHER" id="PTHR46910:SF3">
    <property type="entry name" value="HALOTOLERANCE PROTEIN 9-RELATED"/>
    <property type="match status" value="1"/>
</dbReference>
<keyword evidence="6" id="KW-0539">Nucleus</keyword>
<dbReference type="Gene3D" id="4.10.240.10">
    <property type="entry name" value="Zn(2)-C6 fungal-type DNA-binding domain"/>
    <property type="match status" value="1"/>
</dbReference>
<evidence type="ECO:0000256" key="2">
    <source>
        <dbReference type="ARBA" id="ARBA00022723"/>
    </source>
</evidence>
<evidence type="ECO:0000313" key="9">
    <source>
        <dbReference type="EMBL" id="KAL2803055.1"/>
    </source>
</evidence>
<feature type="domain" description="Zn(2)-C6 fungal-type" evidence="8">
    <location>
        <begin position="34"/>
        <end position="64"/>
    </location>
</feature>
<dbReference type="CDD" id="cd00067">
    <property type="entry name" value="GAL4"/>
    <property type="match status" value="1"/>
</dbReference>
<keyword evidence="5" id="KW-0804">Transcription</keyword>
<comment type="caution">
    <text evidence="9">The sequence shown here is derived from an EMBL/GenBank/DDBJ whole genome shotgun (WGS) entry which is preliminary data.</text>
</comment>
<feature type="region of interest" description="Disordered" evidence="7">
    <location>
        <begin position="98"/>
        <end position="135"/>
    </location>
</feature>
<organism evidence="9 10">
    <name type="scientific">Aspergillus granulosus</name>
    <dbReference type="NCBI Taxonomy" id="176169"/>
    <lineage>
        <taxon>Eukaryota</taxon>
        <taxon>Fungi</taxon>
        <taxon>Dikarya</taxon>
        <taxon>Ascomycota</taxon>
        <taxon>Pezizomycotina</taxon>
        <taxon>Eurotiomycetes</taxon>
        <taxon>Eurotiomycetidae</taxon>
        <taxon>Eurotiales</taxon>
        <taxon>Aspergillaceae</taxon>
        <taxon>Aspergillus</taxon>
        <taxon>Aspergillus subgen. Nidulantes</taxon>
    </lineage>
</organism>
<dbReference type="CDD" id="cd12148">
    <property type="entry name" value="fungal_TF_MHR"/>
    <property type="match status" value="1"/>
</dbReference>
<gene>
    <name evidence="9" type="ORF">BJX63DRAFT_89140</name>
</gene>
<protein>
    <recommendedName>
        <fullName evidence="8">Zn(2)-C6 fungal-type domain-containing protein</fullName>
    </recommendedName>
</protein>
<evidence type="ECO:0000256" key="6">
    <source>
        <dbReference type="ARBA" id="ARBA00023242"/>
    </source>
</evidence>
<keyword evidence="2" id="KW-0479">Metal-binding</keyword>
<dbReference type="InterPro" id="IPR036864">
    <property type="entry name" value="Zn2-C6_fun-type_DNA-bd_sf"/>
</dbReference>
<dbReference type="PROSITE" id="PS00463">
    <property type="entry name" value="ZN2_CY6_FUNGAL_1"/>
    <property type="match status" value="1"/>
</dbReference>
<keyword evidence="3" id="KW-0805">Transcription regulation</keyword>
<dbReference type="Proteomes" id="UP001610334">
    <property type="component" value="Unassembled WGS sequence"/>
</dbReference>
<evidence type="ECO:0000313" key="10">
    <source>
        <dbReference type="Proteomes" id="UP001610334"/>
    </source>
</evidence>
<reference evidence="9 10" key="1">
    <citation type="submission" date="2024-07" db="EMBL/GenBank/DDBJ databases">
        <title>Section-level genome sequencing and comparative genomics of Aspergillus sections Usti and Cavernicolus.</title>
        <authorList>
            <consortium name="Lawrence Berkeley National Laboratory"/>
            <person name="Nybo J.L."/>
            <person name="Vesth T.C."/>
            <person name="Theobald S."/>
            <person name="Frisvad J.C."/>
            <person name="Larsen T.O."/>
            <person name="Kjaerboelling I."/>
            <person name="Rothschild-Mancinelli K."/>
            <person name="Lyhne E.K."/>
            <person name="Kogle M.E."/>
            <person name="Barry K."/>
            <person name="Clum A."/>
            <person name="Na H."/>
            <person name="Ledsgaard L."/>
            <person name="Lin J."/>
            <person name="Lipzen A."/>
            <person name="Kuo A."/>
            <person name="Riley R."/>
            <person name="Mondo S."/>
            <person name="Labutti K."/>
            <person name="Haridas S."/>
            <person name="Pangalinan J."/>
            <person name="Salamov A.A."/>
            <person name="Simmons B.A."/>
            <person name="Magnuson J.K."/>
            <person name="Chen J."/>
            <person name="Drula E."/>
            <person name="Henrissat B."/>
            <person name="Wiebenga A."/>
            <person name="Lubbers R.J."/>
            <person name="Gomes A.C."/>
            <person name="Makela M.R."/>
            <person name="Stajich J."/>
            <person name="Grigoriev I.V."/>
            <person name="Mortensen U.H."/>
            <person name="De Vries R.P."/>
            <person name="Baker S.E."/>
            <person name="Andersen M.R."/>
        </authorList>
    </citation>
    <scope>NUCLEOTIDE SEQUENCE [LARGE SCALE GENOMIC DNA]</scope>
    <source>
        <strain evidence="9 10">CBS 588.65</strain>
    </source>
</reference>
<sequence length="613" mass="68686">MSFTPILPKGPPAARLPGKPGSSSLPRRENVTMACNPCRISRKKCDGKKPSCSICTARDRVCEYAEFDGRAKLEATTAIQKLQKKIEDLEKTVQQLRSDGSLQATDPLQSSPETRGLVSENIKGKRPVRDAASPPPLYTTTWSTYIPSTAIATLDGGNDRYNSGFGFIPTEIISYRALSIFFTSIGILTYIDTEEITQVLINSVYDNTSIEVDRVCELCAIAAVGCQYDSQGVSFPYKDVYFRHAQLLLFDTLKKDTQRAIRIIICLSTYLILGNTKGARALLGCGLWLARQLVTQQRPTSALHGHETLQIIRLHKILITLESVNLDYTPNFIVEEAYSTTEIDPQTGTGQLTITPSMIQSHYHKLAVLSASIHTEMRSTQNISWGYIEQASNTLDTWRQQLPDTLQLHTLLSENNEIPAPRRQALLLLHMTYLESRVLLYRRYIRQYTSLGIINIATDIRLTCSGFVHQLARIISVIYEDKCSFVQCWILIHASFHSSTLLLVELCQCLWHSDSPTLIIDNIKYTKLCFQVLQFGGTTASAAVDISSLLGPLFERLCLLSQELDSSGSSAKPRLMQIQSVLNHQYLHQTEITEILDQITDLTNFSSDTDSWE</sequence>
<feature type="compositionally biased region" description="Polar residues" evidence="7">
    <location>
        <begin position="98"/>
        <end position="113"/>
    </location>
</feature>
<evidence type="ECO:0000256" key="7">
    <source>
        <dbReference type="SAM" id="MobiDB-lite"/>
    </source>
</evidence>